<dbReference type="Proteomes" id="UP000054560">
    <property type="component" value="Unassembled WGS sequence"/>
</dbReference>
<proteinExistence type="predicted"/>
<evidence type="ECO:0000256" key="1">
    <source>
        <dbReference type="SAM" id="Phobius"/>
    </source>
</evidence>
<dbReference type="OrthoDB" id="5578174at2759"/>
<keyword evidence="1" id="KW-0812">Transmembrane</keyword>
<name>A0A0L0FQB8_9EUKA</name>
<sequence>MPTAATSTKVEHATSPAVSNTESMIAYLQAMMHMPAIERMRFWLITLGVRIVMFVYGVFVWATMAVMGDQKRTLYLPEDDMKLPGSKAVRIPMRILGPEDMQEIRQHVDSATPFVIRGLDKSVFTPVDLSNYEVKDNTLLVHVRQMWDATCWKPARFAYKYLSTSLPWDSLFLVRIDLMGSYDRGLTHIDILPTRNFYYLQQGEKLIDIVPKEYTDLVDMTIGIDNSYVTSEARDFECSRWLENLPAVYETVLQAGDVLCFDNGSCLHKFKNLAGPSVSQSFRVANFRACYRPLLRPLMLSMDTACHAAHILSVQQVSRNPKTVGETAIQEAQKQS</sequence>
<dbReference type="GeneID" id="25909358"/>
<evidence type="ECO:0000313" key="3">
    <source>
        <dbReference type="Proteomes" id="UP000054560"/>
    </source>
</evidence>
<dbReference type="EMBL" id="KQ242435">
    <property type="protein sequence ID" value="KNC78731.1"/>
    <property type="molecule type" value="Genomic_DNA"/>
</dbReference>
<keyword evidence="3" id="KW-1185">Reference proteome</keyword>
<dbReference type="eggNOG" id="ENOG502T1WV">
    <property type="taxonomic scope" value="Eukaryota"/>
</dbReference>
<accession>A0A0L0FQB8</accession>
<dbReference type="RefSeq" id="XP_014152633.1">
    <property type="nucleotide sequence ID" value="XM_014297158.1"/>
</dbReference>
<keyword evidence="1" id="KW-1133">Transmembrane helix</keyword>
<reference evidence="2 3" key="1">
    <citation type="submission" date="2011-02" db="EMBL/GenBank/DDBJ databases">
        <title>The Genome Sequence of Sphaeroforma arctica JP610.</title>
        <authorList>
            <consortium name="The Broad Institute Genome Sequencing Platform"/>
            <person name="Russ C."/>
            <person name="Cuomo C."/>
            <person name="Young S.K."/>
            <person name="Zeng Q."/>
            <person name="Gargeya S."/>
            <person name="Alvarado L."/>
            <person name="Berlin A."/>
            <person name="Chapman S.B."/>
            <person name="Chen Z."/>
            <person name="Freedman E."/>
            <person name="Gellesch M."/>
            <person name="Goldberg J."/>
            <person name="Griggs A."/>
            <person name="Gujja S."/>
            <person name="Heilman E."/>
            <person name="Heiman D."/>
            <person name="Howarth C."/>
            <person name="Mehta T."/>
            <person name="Neiman D."/>
            <person name="Pearson M."/>
            <person name="Roberts A."/>
            <person name="Saif S."/>
            <person name="Shea T."/>
            <person name="Shenoy N."/>
            <person name="Sisk P."/>
            <person name="Stolte C."/>
            <person name="Sykes S."/>
            <person name="White J."/>
            <person name="Yandava C."/>
            <person name="Burger G."/>
            <person name="Gray M.W."/>
            <person name="Holland P.W.H."/>
            <person name="King N."/>
            <person name="Lang F.B.F."/>
            <person name="Roger A.J."/>
            <person name="Ruiz-Trillo I."/>
            <person name="Haas B."/>
            <person name="Nusbaum C."/>
            <person name="Birren B."/>
        </authorList>
    </citation>
    <scope>NUCLEOTIDE SEQUENCE [LARGE SCALE GENOMIC DNA]</scope>
    <source>
        <strain evidence="2 3">JP610</strain>
    </source>
</reference>
<dbReference type="SUPFAM" id="SSF51197">
    <property type="entry name" value="Clavaminate synthase-like"/>
    <property type="match status" value="1"/>
</dbReference>
<gene>
    <name evidence="2" type="ORF">SARC_08854</name>
</gene>
<protein>
    <submittedName>
        <fullName evidence="2">Uncharacterized protein</fullName>
    </submittedName>
</protein>
<keyword evidence="1" id="KW-0472">Membrane</keyword>
<feature type="transmembrane region" description="Helical" evidence="1">
    <location>
        <begin position="42"/>
        <end position="64"/>
    </location>
</feature>
<evidence type="ECO:0000313" key="2">
    <source>
        <dbReference type="EMBL" id="KNC78731.1"/>
    </source>
</evidence>
<dbReference type="AlphaFoldDB" id="A0A0L0FQB8"/>
<organism evidence="2 3">
    <name type="scientific">Sphaeroforma arctica JP610</name>
    <dbReference type="NCBI Taxonomy" id="667725"/>
    <lineage>
        <taxon>Eukaryota</taxon>
        <taxon>Ichthyosporea</taxon>
        <taxon>Ichthyophonida</taxon>
        <taxon>Sphaeroforma</taxon>
    </lineage>
</organism>